<dbReference type="CDD" id="cd14696">
    <property type="entry name" value="bZIP_Jun"/>
    <property type="match status" value="1"/>
</dbReference>
<dbReference type="InterPro" id="IPR005643">
    <property type="entry name" value="JNK"/>
</dbReference>
<accession>A0ABM1M5S7</accession>
<reference evidence="7 8" key="1">
    <citation type="submission" date="2025-05" db="UniProtKB">
        <authorList>
            <consortium name="RefSeq"/>
        </authorList>
    </citation>
    <scope>IDENTIFICATION</scope>
    <source>
        <tissue evidence="7 8">Whole Larva</tissue>
    </source>
</reference>
<proteinExistence type="inferred from homology"/>
<keyword evidence="6" id="KW-1185">Reference proteome</keyword>
<comment type="similarity">
    <text evidence="1">Belongs to the bZIP family. Jun subfamily.</text>
</comment>
<dbReference type="InterPro" id="IPR004827">
    <property type="entry name" value="bZIP"/>
</dbReference>
<evidence type="ECO:0000313" key="6">
    <source>
        <dbReference type="Proteomes" id="UP000695000"/>
    </source>
</evidence>
<dbReference type="RefSeq" id="XP_017769926.1">
    <property type="nucleotide sequence ID" value="XM_017914437.1"/>
</dbReference>
<evidence type="ECO:0000259" key="5">
    <source>
        <dbReference type="PROSITE" id="PS50217"/>
    </source>
</evidence>
<keyword evidence="2" id="KW-0805">Transcription regulation</keyword>
<dbReference type="GeneID" id="108557779"/>
<dbReference type="RefSeq" id="XP_017769925.1">
    <property type="nucleotide sequence ID" value="XM_017914436.1"/>
</dbReference>
<evidence type="ECO:0000313" key="8">
    <source>
        <dbReference type="RefSeq" id="XP_017769926.1"/>
    </source>
</evidence>
<evidence type="ECO:0000313" key="9">
    <source>
        <dbReference type="RefSeq" id="XP_017769927.1"/>
    </source>
</evidence>
<evidence type="ECO:0000256" key="4">
    <source>
        <dbReference type="ARBA" id="ARBA00023163"/>
    </source>
</evidence>
<keyword evidence="3" id="KW-0238">DNA-binding</keyword>
<dbReference type="SUPFAM" id="SSF57959">
    <property type="entry name" value="Leucine zipper domain"/>
    <property type="match status" value="1"/>
</dbReference>
<dbReference type="InterPro" id="IPR002112">
    <property type="entry name" value="Leuzip_Jun"/>
</dbReference>
<dbReference type="PANTHER" id="PTHR11462">
    <property type="entry name" value="JUN TRANSCRIPTION FACTOR-RELATED"/>
    <property type="match status" value="1"/>
</dbReference>
<dbReference type="InterPro" id="IPR046347">
    <property type="entry name" value="bZIP_sf"/>
</dbReference>
<evidence type="ECO:0000256" key="3">
    <source>
        <dbReference type="ARBA" id="ARBA00023125"/>
    </source>
</evidence>
<feature type="domain" description="BZIP" evidence="5">
    <location>
        <begin position="152"/>
        <end position="215"/>
    </location>
</feature>
<dbReference type="InterPro" id="IPR050946">
    <property type="entry name" value="AP-1_TF_bZIP"/>
</dbReference>
<name>A0ABM1M5S7_NICVS</name>
<protein>
    <submittedName>
        <fullName evidence="7 8">Transcription factor jun-D isoform X1</fullName>
    </submittedName>
</protein>
<dbReference type="PANTHER" id="PTHR11462:SF35">
    <property type="entry name" value="TRANSCRIPTION FACTOR JRA"/>
    <property type="match status" value="1"/>
</dbReference>
<dbReference type="SMART" id="SM00338">
    <property type="entry name" value="BRLZ"/>
    <property type="match status" value="1"/>
</dbReference>
<keyword evidence="4" id="KW-0804">Transcription</keyword>
<dbReference type="Proteomes" id="UP000695000">
    <property type="component" value="Unplaced"/>
</dbReference>
<organism evidence="6 9">
    <name type="scientific">Nicrophorus vespilloides</name>
    <name type="common">Boreal carrion beetle</name>
    <dbReference type="NCBI Taxonomy" id="110193"/>
    <lineage>
        <taxon>Eukaryota</taxon>
        <taxon>Metazoa</taxon>
        <taxon>Ecdysozoa</taxon>
        <taxon>Arthropoda</taxon>
        <taxon>Hexapoda</taxon>
        <taxon>Insecta</taxon>
        <taxon>Pterygota</taxon>
        <taxon>Neoptera</taxon>
        <taxon>Endopterygota</taxon>
        <taxon>Coleoptera</taxon>
        <taxon>Polyphaga</taxon>
        <taxon>Staphyliniformia</taxon>
        <taxon>Silphidae</taxon>
        <taxon>Nicrophorinae</taxon>
        <taxon>Nicrophorus</taxon>
    </lineage>
</organism>
<dbReference type="PRINTS" id="PR00043">
    <property type="entry name" value="LEUZIPPRJUN"/>
</dbReference>
<dbReference type="Pfam" id="PF03957">
    <property type="entry name" value="Jun"/>
    <property type="match status" value="1"/>
</dbReference>
<evidence type="ECO:0000256" key="2">
    <source>
        <dbReference type="ARBA" id="ARBA00023015"/>
    </source>
</evidence>
<dbReference type="Pfam" id="PF00170">
    <property type="entry name" value="bZIP_1"/>
    <property type="match status" value="1"/>
</dbReference>
<gene>
    <name evidence="7 8 9" type="primary">LOC108557779</name>
</gene>
<evidence type="ECO:0000313" key="7">
    <source>
        <dbReference type="RefSeq" id="XP_017769925.1"/>
    </source>
</evidence>
<sequence>MSNFNEGKPVLKRPLTLDFSKHKMITPHPVLSSPDLNMLKVGTPELEKIILNSGSMNTPTPSAVDSSLLYSRTVTEEQESFSAGFEDALKNLHNNNSQDLYSASDSSNTVYTDMEQPIGNFIPTIKEEPQTVPNINNGSPPVSPVDMEYQEKIKLERKRQRNRLAASKCRSRKLEKISKLEDKVKHLKTENSELGGMVNQLREHVNSLKIEVLQHVNNGCQIMALE</sequence>
<dbReference type="Gene3D" id="1.20.5.170">
    <property type="match status" value="1"/>
</dbReference>
<evidence type="ECO:0000256" key="1">
    <source>
        <dbReference type="ARBA" id="ARBA00006882"/>
    </source>
</evidence>
<dbReference type="PROSITE" id="PS50217">
    <property type="entry name" value="BZIP"/>
    <property type="match status" value="1"/>
</dbReference>
<dbReference type="RefSeq" id="XP_017769927.1">
    <property type="nucleotide sequence ID" value="XM_017914438.1"/>
</dbReference>